<keyword evidence="1" id="KW-0472">Membrane</keyword>
<accession>A0ABY7GIJ9</accession>
<dbReference type="Proteomes" id="UP001162780">
    <property type="component" value="Chromosome"/>
</dbReference>
<organism evidence="2 3">
    <name type="scientific">Methylomonas rapida</name>
    <dbReference type="NCBI Taxonomy" id="2963939"/>
    <lineage>
        <taxon>Bacteria</taxon>
        <taxon>Pseudomonadati</taxon>
        <taxon>Pseudomonadota</taxon>
        <taxon>Gammaproteobacteria</taxon>
        <taxon>Methylococcales</taxon>
        <taxon>Methylococcaceae</taxon>
        <taxon>Methylomonas</taxon>
    </lineage>
</organism>
<dbReference type="EMBL" id="CP113517">
    <property type="protein sequence ID" value="WAR44734.1"/>
    <property type="molecule type" value="Genomic_DNA"/>
</dbReference>
<gene>
    <name evidence="2" type="ORF">NM686_020735</name>
</gene>
<keyword evidence="3" id="KW-1185">Reference proteome</keyword>
<keyword evidence="1" id="KW-1133">Transmembrane helix</keyword>
<sequence length="605" mass="66415">MRLVEQTTPEHNRKPSSSRSRLLFFALVCLLSLLVVAWWWRGLLMQWALQQFLQRPPFADAVVSGMGFSLDQAHVNSLQLGLQTAAGPLSMRLQDVRASYDLRASNIDTIAVAKAELRFTYQPTPDASEQSATASNRLVVPLQHLTIDNLDLSVDTPQGTIVFNGACELNISSAQAIQVVFQDTSYSLRLDVAPDWHKANVIVAQHAGGTVLQLDYHWRDVQKHAAKLEADASALLKWLSSSGLIPATLKKDMASSELMRAAPGMAAVKLALSAESPDDLANLTGRLLLTRDEDYLATADLALKTATMRLKADAHLDLTTVEIVELFKPWLPEVVNAWRFATGHAMTTLHLEWRPQHALTGSAYLRAYHLGIGFGAIQVEDGFLQLDVKDWAKFSVFMSADVPKLLLGKETTVRDLTLKAHLQNPLLTIERVNLPVFGGVLEVLPATVNIERWPVQLTLGVKDIDLAQLLDSLNYPALSGTGTLNGKLPLSLTPDTFEINGGLLKATVPGVLRYQGPTADDENIAFKALRNMLYHSLQASMDYRPNGEYHIGLRIEGKNPQLLSGHPVAFNLNLSGQLPELLQKGILTGDFNQPVLEQLNGTGHP</sequence>
<protein>
    <submittedName>
        <fullName evidence="2">YdbH domain-containing protein</fullName>
    </submittedName>
</protein>
<evidence type="ECO:0000256" key="1">
    <source>
        <dbReference type="SAM" id="Phobius"/>
    </source>
</evidence>
<dbReference type="Pfam" id="PF11739">
    <property type="entry name" value="YdbH-like"/>
    <property type="match status" value="1"/>
</dbReference>
<dbReference type="RefSeq" id="WP_255189706.1">
    <property type="nucleotide sequence ID" value="NZ_CP113517.1"/>
</dbReference>
<name>A0ABY7GIJ9_9GAMM</name>
<reference evidence="2" key="1">
    <citation type="submission" date="2022-11" db="EMBL/GenBank/DDBJ databases">
        <title>Methylomonas rapida sp. nov., Carotenoid-Producing Obligate Methanotrophs with High Growth Characteristics and Biotechnological Potential.</title>
        <authorList>
            <person name="Tikhonova E.N."/>
            <person name="Suleimanov R.Z."/>
            <person name="Miroshnikov K."/>
            <person name="Oshkin I.Y."/>
            <person name="Belova S.E."/>
            <person name="Danilova O.V."/>
            <person name="Ashikhmin A."/>
            <person name="Konopkin A."/>
            <person name="But S.Y."/>
            <person name="Khmelenina V.N."/>
            <person name="Kuznetsov N."/>
            <person name="Pimenov N.V."/>
            <person name="Dedysh S.N."/>
        </authorList>
    </citation>
    <scope>NUCLEOTIDE SEQUENCE</scope>
    <source>
        <strain evidence="2">MP1</strain>
    </source>
</reference>
<evidence type="ECO:0000313" key="3">
    <source>
        <dbReference type="Proteomes" id="UP001162780"/>
    </source>
</evidence>
<proteinExistence type="predicted"/>
<dbReference type="InterPro" id="IPR021730">
    <property type="entry name" value="YdbH"/>
</dbReference>
<evidence type="ECO:0000313" key="2">
    <source>
        <dbReference type="EMBL" id="WAR44734.1"/>
    </source>
</evidence>
<keyword evidence="1" id="KW-0812">Transmembrane</keyword>
<feature type="transmembrane region" description="Helical" evidence="1">
    <location>
        <begin position="21"/>
        <end position="40"/>
    </location>
</feature>